<dbReference type="SUPFAM" id="SSF116734">
    <property type="entry name" value="DNA methylase specificity domain"/>
    <property type="match status" value="1"/>
</dbReference>
<proteinExistence type="predicted"/>
<comment type="caution">
    <text evidence="3">The sequence shown here is derived from an EMBL/GenBank/DDBJ whole genome shotgun (WGS) entry which is preliminary data.</text>
</comment>
<accession>X1HDV7</accession>
<gene>
    <name evidence="3" type="ORF">S03H2_31913</name>
</gene>
<dbReference type="InterPro" id="IPR044946">
    <property type="entry name" value="Restrct_endonuc_typeI_TRD_sf"/>
</dbReference>
<dbReference type="Gene3D" id="3.90.220.20">
    <property type="entry name" value="DNA methylase specificity domains"/>
    <property type="match status" value="1"/>
</dbReference>
<sequence>MHSQKYTAKPIELPSYCCIVLCDINHDPLPGELWLFHSGEPPDNQSPKTRLSPGNWLFYAYRKGREPYHPYGEAVGYYDLEDPVTTYLKESELSAYHYHALEKGTLLLNFRGPIGETCRIDEDWFIGQYFTLLEPSPVLGLFLLGYAWLPLHAGTIFVTIETITERFPNGIVWP</sequence>
<name>X1HDV7_9ZZZZ</name>
<dbReference type="GO" id="GO:0009307">
    <property type="term" value="P:DNA restriction-modification system"/>
    <property type="evidence" value="ECO:0007669"/>
    <property type="project" value="UniProtKB-KW"/>
</dbReference>
<evidence type="ECO:0000256" key="2">
    <source>
        <dbReference type="ARBA" id="ARBA00023125"/>
    </source>
</evidence>
<keyword evidence="1" id="KW-0680">Restriction system</keyword>
<dbReference type="AlphaFoldDB" id="X1HDV7"/>
<evidence type="ECO:0000256" key="1">
    <source>
        <dbReference type="ARBA" id="ARBA00022747"/>
    </source>
</evidence>
<protein>
    <submittedName>
        <fullName evidence="3">Uncharacterized protein</fullName>
    </submittedName>
</protein>
<reference evidence="3" key="1">
    <citation type="journal article" date="2014" name="Front. Microbiol.">
        <title>High frequency of phylogenetically diverse reductive dehalogenase-homologous genes in deep subseafloor sedimentary metagenomes.</title>
        <authorList>
            <person name="Kawai M."/>
            <person name="Futagami T."/>
            <person name="Toyoda A."/>
            <person name="Takaki Y."/>
            <person name="Nishi S."/>
            <person name="Hori S."/>
            <person name="Arai W."/>
            <person name="Tsubouchi T."/>
            <person name="Morono Y."/>
            <person name="Uchiyama I."/>
            <person name="Ito T."/>
            <person name="Fujiyama A."/>
            <person name="Inagaki F."/>
            <person name="Takami H."/>
        </authorList>
    </citation>
    <scope>NUCLEOTIDE SEQUENCE</scope>
    <source>
        <strain evidence="3">Expedition CK06-06</strain>
    </source>
</reference>
<keyword evidence="2" id="KW-0238">DNA-binding</keyword>
<dbReference type="EMBL" id="BARU01019380">
    <property type="protein sequence ID" value="GAH52009.1"/>
    <property type="molecule type" value="Genomic_DNA"/>
</dbReference>
<organism evidence="3">
    <name type="scientific">marine sediment metagenome</name>
    <dbReference type="NCBI Taxonomy" id="412755"/>
    <lineage>
        <taxon>unclassified sequences</taxon>
        <taxon>metagenomes</taxon>
        <taxon>ecological metagenomes</taxon>
    </lineage>
</organism>
<dbReference type="GO" id="GO:0003677">
    <property type="term" value="F:DNA binding"/>
    <property type="evidence" value="ECO:0007669"/>
    <property type="project" value="UniProtKB-KW"/>
</dbReference>
<feature type="non-terminal residue" evidence="3">
    <location>
        <position position="174"/>
    </location>
</feature>
<evidence type="ECO:0000313" key="3">
    <source>
        <dbReference type="EMBL" id="GAH52009.1"/>
    </source>
</evidence>